<dbReference type="EMBL" id="BMAO01036281">
    <property type="protein sequence ID" value="GFR09508.1"/>
    <property type="molecule type" value="Genomic_DNA"/>
</dbReference>
<keyword evidence="2" id="KW-1185">Reference proteome</keyword>
<dbReference type="AlphaFoldDB" id="A0A8X6GRA5"/>
<comment type="caution">
    <text evidence="1">The sequence shown here is derived from an EMBL/GenBank/DDBJ whole genome shotgun (WGS) entry which is preliminary data.</text>
</comment>
<dbReference type="Proteomes" id="UP000887116">
    <property type="component" value="Unassembled WGS sequence"/>
</dbReference>
<evidence type="ECO:0000313" key="2">
    <source>
        <dbReference type="Proteomes" id="UP000887116"/>
    </source>
</evidence>
<evidence type="ECO:0000313" key="1">
    <source>
        <dbReference type="EMBL" id="GFR09508.1"/>
    </source>
</evidence>
<gene>
    <name evidence="1" type="ORF">TNCT_707741</name>
</gene>
<sequence length="130" mass="14951">MGYHGSTSDQKRKILLMLHGTLSRHHFQYDLETKTLVLHGQPHNTLCWYIWSVSSRFLLTIRKWRESQPVYFNLVVINLFLPRLGGDCAINVTGHALAWKISSVHNDSCHIERCVRSGCSQRAFPIAVFS</sequence>
<accession>A0A8X6GRA5</accession>
<protein>
    <submittedName>
        <fullName evidence="1">Uncharacterized protein</fullName>
    </submittedName>
</protein>
<reference evidence="1" key="1">
    <citation type="submission" date="2020-07" db="EMBL/GenBank/DDBJ databases">
        <title>Multicomponent nature underlies the extraordinary mechanical properties of spider dragline silk.</title>
        <authorList>
            <person name="Kono N."/>
            <person name="Nakamura H."/>
            <person name="Mori M."/>
            <person name="Yoshida Y."/>
            <person name="Ohtoshi R."/>
            <person name="Malay A.D."/>
            <person name="Moran D.A.P."/>
            <person name="Tomita M."/>
            <person name="Numata K."/>
            <person name="Arakawa K."/>
        </authorList>
    </citation>
    <scope>NUCLEOTIDE SEQUENCE</scope>
</reference>
<name>A0A8X6GRA5_TRICU</name>
<organism evidence="1 2">
    <name type="scientific">Trichonephila clavata</name>
    <name type="common">Joro spider</name>
    <name type="synonym">Nephila clavata</name>
    <dbReference type="NCBI Taxonomy" id="2740835"/>
    <lineage>
        <taxon>Eukaryota</taxon>
        <taxon>Metazoa</taxon>
        <taxon>Ecdysozoa</taxon>
        <taxon>Arthropoda</taxon>
        <taxon>Chelicerata</taxon>
        <taxon>Arachnida</taxon>
        <taxon>Araneae</taxon>
        <taxon>Araneomorphae</taxon>
        <taxon>Entelegynae</taxon>
        <taxon>Araneoidea</taxon>
        <taxon>Nephilidae</taxon>
        <taxon>Trichonephila</taxon>
    </lineage>
</organism>
<proteinExistence type="predicted"/>